<dbReference type="InterPro" id="IPR001670">
    <property type="entry name" value="ADH_Fe/GldA"/>
</dbReference>
<sequence>MNFRFFMPADVRAGHDAVRQNEAVFAALGKSCLIVTSGSAAEKSGALYDVNTALERQGIEAVSFSGVAQNPTAESCFQAGAIARDFGVDFVVGIGGGSALDAAKAAAVFATNKTLPAEGIFDGGPLLPPLPVVLIGTTAGTGSEVTSVAVLTRENGCKKSVSGRDYYAKYVLADPRYTDSVPWDVTVSTALDALAHTAEGWFSNRFDETARLFGQKALPVLWRHLASFYEIGEQPLSSETRDELYYASLDAGMVLNACGTGFPHGMGYVLTEEHGLPHGRACAALLPAYVERGMRFRAERAKAFFAAAGTNFPEFARVVSALAGTSGVRMTDEQIARYCARWEGLKNFQNSPGGYDTAEAGALLQRLFGDA</sequence>
<evidence type="ECO:0000313" key="4">
    <source>
        <dbReference type="EMBL" id="HIU35865.1"/>
    </source>
</evidence>
<accession>A0A9D1IFD2</accession>
<dbReference type="Pfam" id="PF25137">
    <property type="entry name" value="ADH_Fe_C"/>
    <property type="match status" value="1"/>
</dbReference>
<organism evidence="4 5">
    <name type="scientific">Candidatus Fimenecus excrementigallinarum</name>
    <dbReference type="NCBI Taxonomy" id="2840816"/>
    <lineage>
        <taxon>Bacteria</taxon>
        <taxon>Bacillati</taxon>
        <taxon>Bacillota</taxon>
        <taxon>Clostridia</taxon>
        <taxon>Candidatus Fimenecus</taxon>
    </lineage>
</organism>
<dbReference type="InterPro" id="IPR018211">
    <property type="entry name" value="ADH_Fe_CS"/>
</dbReference>
<dbReference type="GO" id="GO:0004022">
    <property type="term" value="F:alcohol dehydrogenase (NAD+) activity"/>
    <property type="evidence" value="ECO:0007669"/>
    <property type="project" value="TreeGrafter"/>
</dbReference>
<dbReference type="SUPFAM" id="SSF56796">
    <property type="entry name" value="Dehydroquinate synthase-like"/>
    <property type="match status" value="1"/>
</dbReference>
<reference evidence="4" key="1">
    <citation type="submission" date="2020-10" db="EMBL/GenBank/DDBJ databases">
        <authorList>
            <person name="Gilroy R."/>
        </authorList>
    </citation>
    <scope>NUCLEOTIDE SEQUENCE</scope>
    <source>
        <strain evidence="4">ChiGjej1B1-19959</strain>
    </source>
</reference>
<dbReference type="AlphaFoldDB" id="A0A9D1IFD2"/>
<feature type="domain" description="Alcohol dehydrogenase iron-type/glycerol dehydrogenase GldA" evidence="2">
    <location>
        <begin position="8"/>
        <end position="175"/>
    </location>
</feature>
<name>A0A9D1IFD2_9FIRM</name>
<evidence type="ECO:0000256" key="1">
    <source>
        <dbReference type="ARBA" id="ARBA00023002"/>
    </source>
</evidence>
<gene>
    <name evidence="4" type="ORF">IAC53_04560</name>
</gene>
<evidence type="ECO:0000313" key="5">
    <source>
        <dbReference type="Proteomes" id="UP000824071"/>
    </source>
</evidence>
<dbReference type="PANTHER" id="PTHR11496:SF103">
    <property type="entry name" value="DEHYDROGENASE, PUTATIVE-RELATED"/>
    <property type="match status" value="1"/>
</dbReference>
<dbReference type="FunFam" id="3.40.50.1970:FF:000003">
    <property type="entry name" value="Alcohol dehydrogenase, iron-containing"/>
    <property type="match status" value="1"/>
</dbReference>
<feature type="domain" description="Fe-containing alcohol dehydrogenase-like C-terminal" evidence="3">
    <location>
        <begin position="186"/>
        <end position="306"/>
    </location>
</feature>
<dbReference type="Gene3D" id="3.40.50.1970">
    <property type="match status" value="1"/>
</dbReference>
<dbReference type="EMBL" id="DVMW01000029">
    <property type="protein sequence ID" value="HIU35865.1"/>
    <property type="molecule type" value="Genomic_DNA"/>
</dbReference>
<dbReference type="Gene3D" id="1.20.1090.10">
    <property type="entry name" value="Dehydroquinate synthase-like - alpha domain"/>
    <property type="match status" value="1"/>
</dbReference>
<dbReference type="Pfam" id="PF00465">
    <property type="entry name" value="Fe-ADH"/>
    <property type="match status" value="1"/>
</dbReference>
<reference evidence="4" key="2">
    <citation type="journal article" date="2021" name="PeerJ">
        <title>Extensive microbial diversity within the chicken gut microbiome revealed by metagenomics and culture.</title>
        <authorList>
            <person name="Gilroy R."/>
            <person name="Ravi A."/>
            <person name="Getino M."/>
            <person name="Pursley I."/>
            <person name="Horton D.L."/>
            <person name="Alikhan N.F."/>
            <person name="Baker D."/>
            <person name="Gharbi K."/>
            <person name="Hall N."/>
            <person name="Watson M."/>
            <person name="Adriaenssens E.M."/>
            <person name="Foster-Nyarko E."/>
            <person name="Jarju S."/>
            <person name="Secka A."/>
            <person name="Antonio M."/>
            <person name="Oren A."/>
            <person name="Chaudhuri R.R."/>
            <person name="La Ragione R."/>
            <person name="Hildebrand F."/>
            <person name="Pallen M.J."/>
        </authorList>
    </citation>
    <scope>NUCLEOTIDE SEQUENCE</scope>
    <source>
        <strain evidence="4">ChiGjej1B1-19959</strain>
    </source>
</reference>
<evidence type="ECO:0000259" key="2">
    <source>
        <dbReference type="Pfam" id="PF00465"/>
    </source>
</evidence>
<dbReference type="PANTHER" id="PTHR11496">
    <property type="entry name" value="ALCOHOL DEHYDROGENASE"/>
    <property type="match status" value="1"/>
</dbReference>
<protein>
    <submittedName>
        <fullName evidence="4">Iron-containing alcohol dehydrogenase</fullName>
    </submittedName>
</protein>
<evidence type="ECO:0000259" key="3">
    <source>
        <dbReference type="Pfam" id="PF25137"/>
    </source>
</evidence>
<dbReference type="Proteomes" id="UP000824071">
    <property type="component" value="Unassembled WGS sequence"/>
</dbReference>
<dbReference type="InterPro" id="IPR056798">
    <property type="entry name" value="ADH_Fe_C"/>
</dbReference>
<comment type="caution">
    <text evidence="4">The sequence shown here is derived from an EMBL/GenBank/DDBJ whole genome shotgun (WGS) entry which is preliminary data.</text>
</comment>
<dbReference type="PROSITE" id="PS00913">
    <property type="entry name" value="ADH_IRON_1"/>
    <property type="match status" value="1"/>
</dbReference>
<proteinExistence type="predicted"/>
<dbReference type="InterPro" id="IPR039697">
    <property type="entry name" value="Alcohol_dehydrogenase_Fe"/>
</dbReference>
<dbReference type="GO" id="GO:0046872">
    <property type="term" value="F:metal ion binding"/>
    <property type="evidence" value="ECO:0007669"/>
    <property type="project" value="InterPro"/>
</dbReference>
<keyword evidence="1" id="KW-0560">Oxidoreductase</keyword>